<reference evidence="15" key="1">
    <citation type="submission" date="2016-10" db="EMBL/GenBank/DDBJ databases">
        <authorList>
            <person name="Varghese N."/>
            <person name="Submissions S."/>
        </authorList>
    </citation>
    <scope>NUCLEOTIDE SEQUENCE [LARGE SCALE GENOMIC DNA]</scope>
    <source>
        <strain evidence="15">DSM 25751</strain>
    </source>
</reference>
<evidence type="ECO:0000256" key="7">
    <source>
        <dbReference type="ARBA" id="ARBA00016549"/>
    </source>
</evidence>
<dbReference type="Gene3D" id="3.50.30.40">
    <property type="entry name" value="Ribonuclease E inhibitor RraA/RraA-like"/>
    <property type="match status" value="1"/>
</dbReference>
<dbReference type="OrthoDB" id="9784786at2"/>
<dbReference type="EC" id="4.1.1.112" evidence="6"/>
<comment type="catalytic activity">
    <reaction evidence="1">
        <text>4-hydroxy-4-methyl-2-oxoglutarate = 2 pyruvate</text>
        <dbReference type="Rhea" id="RHEA:22748"/>
        <dbReference type="ChEBI" id="CHEBI:15361"/>
        <dbReference type="ChEBI" id="CHEBI:58276"/>
        <dbReference type="EC" id="4.1.3.17"/>
    </reaction>
</comment>
<evidence type="ECO:0000313" key="14">
    <source>
        <dbReference type="EMBL" id="SEI71650.1"/>
    </source>
</evidence>
<evidence type="ECO:0000256" key="9">
    <source>
        <dbReference type="ARBA" id="ARBA00029596"/>
    </source>
</evidence>
<dbReference type="Pfam" id="PF03737">
    <property type="entry name" value="RraA-like"/>
    <property type="match status" value="1"/>
</dbReference>
<evidence type="ECO:0000256" key="13">
    <source>
        <dbReference type="PIRSR" id="PIRSR605493-1"/>
    </source>
</evidence>
<evidence type="ECO:0000256" key="1">
    <source>
        <dbReference type="ARBA" id="ARBA00001342"/>
    </source>
</evidence>
<proteinExistence type="inferred from homology"/>
<name>A0A1H6T5V7_9LACT</name>
<organism evidence="14 15">
    <name type="scientific">Alkalibacterium gilvum</name>
    <dbReference type="NCBI Taxonomy" id="1130080"/>
    <lineage>
        <taxon>Bacteria</taxon>
        <taxon>Bacillati</taxon>
        <taxon>Bacillota</taxon>
        <taxon>Bacilli</taxon>
        <taxon>Lactobacillales</taxon>
        <taxon>Carnobacteriaceae</taxon>
        <taxon>Alkalibacterium</taxon>
    </lineage>
</organism>
<evidence type="ECO:0000313" key="15">
    <source>
        <dbReference type="Proteomes" id="UP000198564"/>
    </source>
</evidence>
<comment type="catalytic activity">
    <reaction evidence="12">
        <text>oxaloacetate + H(+) = pyruvate + CO2</text>
        <dbReference type="Rhea" id="RHEA:15641"/>
        <dbReference type="ChEBI" id="CHEBI:15361"/>
        <dbReference type="ChEBI" id="CHEBI:15378"/>
        <dbReference type="ChEBI" id="CHEBI:16452"/>
        <dbReference type="ChEBI" id="CHEBI:16526"/>
        <dbReference type="EC" id="4.1.1.112"/>
    </reaction>
</comment>
<feature type="binding site" evidence="13">
    <location>
        <begin position="97"/>
        <end position="100"/>
    </location>
    <ligand>
        <name>substrate</name>
    </ligand>
</feature>
<evidence type="ECO:0000256" key="5">
    <source>
        <dbReference type="ARBA" id="ARBA00012213"/>
    </source>
</evidence>
<feature type="binding site" evidence="13">
    <location>
        <position position="119"/>
    </location>
    <ligand>
        <name>substrate</name>
    </ligand>
</feature>
<evidence type="ECO:0000256" key="11">
    <source>
        <dbReference type="ARBA" id="ARBA00032305"/>
    </source>
</evidence>
<evidence type="ECO:0000256" key="3">
    <source>
        <dbReference type="ARBA" id="ARBA00008621"/>
    </source>
</evidence>
<comment type="function">
    <text evidence="8">Catalyzes the aldol cleavage of 4-hydroxy-4-methyl-2-oxoglutarate (HMG) into 2 molecules of pyruvate. Also contains a secondary oxaloacetate (OAA) decarboxylase activity due to the common pyruvate enolate transition state formed following C-C bond cleavage in the retro-aldol and decarboxylation reactions.</text>
</comment>
<dbReference type="AlphaFoldDB" id="A0A1H6T5V7"/>
<dbReference type="EMBL" id="FNYW01000013">
    <property type="protein sequence ID" value="SEI71650.1"/>
    <property type="molecule type" value="Genomic_DNA"/>
</dbReference>
<sequence>MEVIRINTINTDIIKAYKKLDSCTLSDAFDKLEINQGGYILPKQRVKNTTICGQAFTVRYLPKQENESNFGTFLDDIPEDRVAVVDNDGRVDGSVWGDTMALFAQKKGVAGAVLNGVYRDVGPIDKLGFPVFAKGACSRSGKNLVSVDATNVPIQIDGVRIDPDDLVFGDESGVMVIPYDHIESVLNEAKRLKTTDDSFINNLESGMSYQDAKQNKNH</sequence>
<dbReference type="Proteomes" id="UP000198564">
    <property type="component" value="Unassembled WGS sequence"/>
</dbReference>
<dbReference type="CDD" id="cd16841">
    <property type="entry name" value="RraA_family"/>
    <property type="match status" value="1"/>
</dbReference>
<evidence type="ECO:0000256" key="12">
    <source>
        <dbReference type="ARBA" id="ARBA00047973"/>
    </source>
</evidence>
<comment type="subunit">
    <text evidence="4">Homotrimer.</text>
</comment>
<comment type="cofactor">
    <cofactor evidence="2">
        <name>a divalent metal cation</name>
        <dbReference type="ChEBI" id="CHEBI:60240"/>
    </cofactor>
</comment>
<dbReference type="GO" id="GO:0008948">
    <property type="term" value="F:oxaloacetate decarboxylase activity"/>
    <property type="evidence" value="ECO:0007669"/>
    <property type="project" value="UniProtKB-EC"/>
</dbReference>
<evidence type="ECO:0000256" key="6">
    <source>
        <dbReference type="ARBA" id="ARBA00012947"/>
    </source>
</evidence>
<accession>A0A1H6T5V7</accession>
<dbReference type="GO" id="GO:0046872">
    <property type="term" value="F:metal ion binding"/>
    <property type="evidence" value="ECO:0007669"/>
    <property type="project" value="UniProtKB-KW"/>
</dbReference>
<keyword evidence="13" id="KW-0479">Metal-binding</keyword>
<dbReference type="PANTHER" id="PTHR33254">
    <property type="entry name" value="4-HYDROXY-4-METHYL-2-OXOGLUTARATE ALDOLASE 3-RELATED"/>
    <property type="match status" value="1"/>
</dbReference>
<gene>
    <name evidence="14" type="ORF">SAMN04488113_11326</name>
</gene>
<dbReference type="PANTHER" id="PTHR33254:SF4">
    <property type="entry name" value="4-HYDROXY-4-METHYL-2-OXOGLUTARATE ALDOLASE 3-RELATED"/>
    <property type="match status" value="1"/>
</dbReference>
<dbReference type="GO" id="GO:0047443">
    <property type="term" value="F:4-hydroxy-4-methyl-2-oxoglutarate aldolase activity"/>
    <property type="evidence" value="ECO:0007669"/>
    <property type="project" value="UniProtKB-EC"/>
</dbReference>
<protein>
    <recommendedName>
        <fullName evidence="7">Putative 4-hydroxy-4-methyl-2-oxoglutarate aldolase</fullName>
        <ecNumber evidence="6">4.1.1.112</ecNumber>
        <ecNumber evidence="5">4.1.3.17</ecNumber>
    </recommendedName>
    <alternativeName>
        <fullName evidence="11">Oxaloacetate decarboxylase</fullName>
    </alternativeName>
    <alternativeName>
        <fullName evidence="9">Regulator of ribonuclease activity homolog</fullName>
    </alternativeName>
    <alternativeName>
        <fullName evidence="10">RraA-like protein</fullName>
    </alternativeName>
</protein>
<dbReference type="InterPro" id="IPR005493">
    <property type="entry name" value="RraA/RraA-like"/>
</dbReference>
<dbReference type="InterPro" id="IPR036704">
    <property type="entry name" value="RraA/RraA-like_sf"/>
</dbReference>
<keyword evidence="15" id="KW-1185">Reference proteome</keyword>
<comment type="cofactor">
    <cofactor evidence="13">
        <name>Mg(2+)</name>
        <dbReference type="ChEBI" id="CHEBI:18420"/>
    </cofactor>
</comment>
<evidence type="ECO:0000256" key="4">
    <source>
        <dbReference type="ARBA" id="ARBA00011233"/>
    </source>
</evidence>
<evidence type="ECO:0000256" key="10">
    <source>
        <dbReference type="ARBA" id="ARBA00030169"/>
    </source>
</evidence>
<dbReference type="RefSeq" id="WP_091634173.1">
    <property type="nucleotide sequence ID" value="NZ_FNYW01000013.1"/>
</dbReference>
<feature type="binding site" evidence="13">
    <location>
        <position position="120"/>
    </location>
    <ligand>
        <name>Mg(2+)</name>
        <dbReference type="ChEBI" id="CHEBI:18420"/>
    </ligand>
</feature>
<comment type="similarity">
    <text evidence="3">Belongs to the class II aldolase/RraA-like family.</text>
</comment>
<evidence type="ECO:0000256" key="2">
    <source>
        <dbReference type="ARBA" id="ARBA00001968"/>
    </source>
</evidence>
<dbReference type="SUPFAM" id="SSF89562">
    <property type="entry name" value="RraA-like"/>
    <property type="match status" value="1"/>
</dbReference>
<evidence type="ECO:0000256" key="8">
    <source>
        <dbReference type="ARBA" id="ARBA00025046"/>
    </source>
</evidence>
<dbReference type="STRING" id="1130080.SAMN04488113_11326"/>
<keyword evidence="13" id="KW-0460">Magnesium</keyword>
<dbReference type="EC" id="4.1.3.17" evidence="5"/>